<feature type="transmembrane region" description="Helical" evidence="5">
    <location>
        <begin position="21"/>
        <end position="41"/>
    </location>
</feature>
<organism evidence="6 7">
    <name type="scientific">Opisthorchis viverrini</name>
    <name type="common">Southeast Asian liver fluke</name>
    <dbReference type="NCBI Taxonomy" id="6198"/>
    <lineage>
        <taxon>Eukaryota</taxon>
        <taxon>Metazoa</taxon>
        <taxon>Spiralia</taxon>
        <taxon>Lophotrochozoa</taxon>
        <taxon>Platyhelminthes</taxon>
        <taxon>Trematoda</taxon>
        <taxon>Digenea</taxon>
        <taxon>Opisthorchiida</taxon>
        <taxon>Opisthorchiata</taxon>
        <taxon>Opisthorchiidae</taxon>
        <taxon>Opisthorchis</taxon>
    </lineage>
</organism>
<evidence type="ECO:0000256" key="5">
    <source>
        <dbReference type="SAM" id="Phobius"/>
    </source>
</evidence>
<evidence type="ECO:0000313" key="7">
    <source>
        <dbReference type="Proteomes" id="UP000243686"/>
    </source>
</evidence>
<dbReference type="PANTHER" id="PTHR11785">
    <property type="entry name" value="AMINO ACID TRANSPORTER"/>
    <property type="match status" value="1"/>
</dbReference>
<dbReference type="InterPro" id="IPR002293">
    <property type="entry name" value="AA/rel_permease1"/>
</dbReference>
<dbReference type="PIRSF" id="PIRSF006060">
    <property type="entry name" value="AA_transporter"/>
    <property type="match status" value="1"/>
</dbReference>
<feature type="transmembrane region" description="Helical" evidence="5">
    <location>
        <begin position="448"/>
        <end position="470"/>
    </location>
</feature>
<dbReference type="EMBL" id="KV891826">
    <property type="protein sequence ID" value="OON22276.1"/>
    <property type="molecule type" value="Genomic_DNA"/>
</dbReference>
<feature type="transmembrane region" description="Helical" evidence="5">
    <location>
        <begin position="53"/>
        <end position="77"/>
    </location>
</feature>
<feature type="transmembrane region" description="Helical" evidence="5">
    <location>
        <begin position="98"/>
        <end position="128"/>
    </location>
</feature>
<feature type="transmembrane region" description="Helical" evidence="5">
    <location>
        <begin position="171"/>
        <end position="191"/>
    </location>
</feature>
<feature type="transmembrane region" description="Helical" evidence="5">
    <location>
        <begin position="303"/>
        <end position="322"/>
    </location>
</feature>
<keyword evidence="2 5" id="KW-0812">Transmembrane</keyword>
<proteinExistence type="predicted"/>
<reference evidence="6 7" key="1">
    <citation type="submission" date="2015-03" db="EMBL/GenBank/DDBJ databases">
        <title>Draft genome of the nematode, Opisthorchis viverrini.</title>
        <authorList>
            <person name="Mitreva M."/>
        </authorList>
    </citation>
    <scope>NUCLEOTIDE SEQUENCE [LARGE SCALE GENOMIC DNA]</scope>
    <source>
        <strain evidence="6">Khon Kaen</strain>
    </source>
</reference>
<accession>A0A1S8X6I9</accession>
<evidence type="ECO:0000256" key="2">
    <source>
        <dbReference type="ARBA" id="ARBA00022692"/>
    </source>
</evidence>
<feature type="transmembrane region" description="Helical" evidence="5">
    <location>
        <begin position="225"/>
        <end position="245"/>
    </location>
</feature>
<evidence type="ECO:0000256" key="4">
    <source>
        <dbReference type="ARBA" id="ARBA00023136"/>
    </source>
</evidence>
<dbReference type="InterPro" id="IPR050598">
    <property type="entry name" value="AminoAcid_Transporter"/>
</dbReference>
<dbReference type="PANTHER" id="PTHR11785:SF528">
    <property type="entry name" value="AMINO ACID TRANSPORTER PROTEIN JHI-21"/>
    <property type="match status" value="1"/>
</dbReference>
<feature type="transmembrane region" description="Helical" evidence="5">
    <location>
        <begin position="482"/>
        <end position="505"/>
    </location>
</feature>
<feature type="transmembrane region" description="Helical" evidence="5">
    <location>
        <begin position="257"/>
        <end position="283"/>
    </location>
</feature>
<dbReference type="GO" id="GO:0016020">
    <property type="term" value="C:membrane"/>
    <property type="evidence" value="ECO:0007669"/>
    <property type="project" value="UniProtKB-SubCell"/>
</dbReference>
<protein>
    <submittedName>
        <fullName evidence="6">Amino acid permease</fullName>
    </submittedName>
</protein>
<evidence type="ECO:0000313" key="6">
    <source>
        <dbReference type="EMBL" id="OON22276.1"/>
    </source>
</evidence>
<dbReference type="Pfam" id="PF13520">
    <property type="entry name" value="AA_permease_2"/>
    <property type="match status" value="1"/>
</dbReference>
<dbReference type="GO" id="GO:0015179">
    <property type="term" value="F:L-amino acid transmembrane transporter activity"/>
    <property type="evidence" value="ECO:0007669"/>
    <property type="project" value="TreeGrafter"/>
</dbReference>
<dbReference type="Proteomes" id="UP000243686">
    <property type="component" value="Unassembled WGS sequence"/>
</dbReference>
<comment type="subcellular location">
    <subcellularLocation>
        <location evidence="1">Membrane</location>
        <topology evidence="1">Multi-pass membrane protein</topology>
    </subcellularLocation>
</comment>
<feature type="transmembrane region" description="Helical" evidence="5">
    <location>
        <begin position="140"/>
        <end position="159"/>
    </location>
</feature>
<dbReference type="AlphaFoldDB" id="A0A1S8X6I9"/>
<evidence type="ECO:0000256" key="3">
    <source>
        <dbReference type="ARBA" id="ARBA00022989"/>
    </source>
</evidence>
<evidence type="ECO:0000256" key="1">
    <source>
        <dbReference type="ARBA" id="ARBA00004141"/>
    </source>
</evidence>
<keyword evidence="4 5" id="KW-0472">Membrane</keyword>
<sequence length="548" mass="60006">MVIRSRKKKEECSKVELKKDIGILKGVSLVVGIIVGSGIFLSPVGVLRHTNSIGLSFVMWVVAGLFSALGAMVYAELGVTIPRSGGEYIYVLETFGPFLAFMVLWITFFVIGTVTCAVNSLVLANYVLRPFFSTCDLPASAVHLVALLALLTLCFINCYRVSWATKLSVVFTAGKVIALLLTIGFGIAYLARGELTLTFWDSLSITGQVSSFKDPFEDSATSPGALASAFYQGFWSFAGWNYLNFLTGEMKNPARNLPIVIIISLIVVTVIYLLANVAYLAVLSPYEVLNSDAVAVTMANRCMGVMAWIMPVFVAASVFGSINGEVLSMSRVCFAGGEKGHTPAILSMVSVTNLTPIPSIVAMVISSHTLYFRSFALRRQWFAVHEMTSIVKRAKEFADLWGVHSFSVRQSSFHSFSFIITLTMRCLPIPRQILVSILFQFFPDLYVLIEYTGLAFTIVSGVAVCSLIHIKRTHPELNRTAFKLPMFLPVLYLIVNFSIGIFSIYNGPLNALIGLGIMAIGIPLYIIGIAWKNKPRIIESALCKSISS</sequence>
<name>A0A1S8X6I9_OPIVI</name>
<keyword evidence="7" id="KW-1185">Reference proteome</keyword>
<feature type="transmembrane region" description="Helical" evidence="5">
    <location>
        <begin position="511"/>
        <end position="531"/>
    </location>
</feature>
<dbReference type="Gene3D" id="1.20.1740.10">
    <property type="entry name" value="Amino acid/polyamine transporter I"/>
    <property type="match status" value="2"/>
</dbReference>
<gene>
    <name evidence="6" type="ORF">X801_01825</name>
</gene>
<keyword evidence="3 5" id="KW-1133">Transmembrane helix</keyword>